<sequence length="72" mass="8155">MSVEKLTPNFQLISAAPIIMCPGDRLRLFQTSARIAHTHNVSSGYTGNTEDVWTFIWNSPEQNAMISLNRLY</sequence>
<dbReference type="EMBL" id="MK072203">
    <property type="protein sequence ID" value="AYV80007.1"/>
    <property type="molecule type" value="Genomic_DNA"/>
</dbReference>
<protein>
    <submittedName>
        <fullName evidence="1">Uncharacterized protein</fullName>
    </submittedName>
</protein>
<name>A0A3G4ZYL1_9VIRU</name>
<evidence type="ECO:0000313" key="1">
    <source>
        <dbReference type="EMBL" id="AYV80007.1"/>
    </source>
</evidence>
<proteinExistence type="predicted"/>
<organism evidence="1">
    <name type="scientific">Gaeavirus sp</name>
    <dbReference type="NCBI Taxonomy" id="2487767"/>
    <lineage>
        <taxon>Viruses</taxon>
        <taxon>Varidnaviria</taxon>
        <taxon>Bamfordvirae</taxon>
        <taxon>Nucleocytoviricota</taxon>
        <taxon>Megaviricetes</taxon>
        <taxon>Imitervirales</taxon>
        <taxon>Mimiviridae</taxon>
        <taxon>Klosneuvirinae</taxon>
    </lineage>
</organism>
<gene>
    <name evidence="1" type="ORF">Gaeavirus5_4</name>
</gene>
<reference evidence="1" key="1">
    <citation type="submission" date="2018-10" db="EMBL/GenBank/DDBJ databases">
        <title>Hidden diversity of soil giant viruses.</title>
        <authorList>
            <person name="Schulz F."/>
            <person name="Alteio L."/>
            <person name="Goudeau D."/>
            <person name="Ryan E.M."/>
            <person name="Malmstrom R.R."/>
            <person name="Blanchard J."/>
            <person name="Woyke T."/>
        </authorList>
    </citation>
    <scope>NUCLEOTIDE SEQUENCE</scope>
    <source>
        <strain evidence="1">GAV1</strain>
    </source>
</reference>
<accession>A0A3G4ZYL1</accession>